<feature type="domain" description="ShKT" evidence="3">
    <location>
        <begin position="258"/>
        <end position="291"/>
    </location>
</feature>
<evidence type="ECO:0000256" key="1">
    <source>
        <dbReference type="PROSITE-ProRule" id="PRU01005"/>
    </source>
</evidence>
<dbReference type="PANTHER" id="PTHR21724:SF109">
    <property type="entry name" value="SHKT DOMAIN-CONTAINING PROTEIN"/>
    <property type="match status" value="1"/>
</dbReference>
<keyword evidence="1" id="KW-1015">Disulfide bond</keyword>
<reference evidence="4 5" key="1">
    <citation type="submission" date="2018-11" db="EMBL/GenBank/DDBJ databases">
        <authorList>
            <consortium name="Pathogen Informatics"/>
        </authorList>
    </citation>
    <scope>NUCLEOTIDE SEQUENCE [LARGE SCALE GENOMIC DNA]</scope>
</reference>
<organism evidence="5 6">
    <name type="scientific">Heligmosomoides polygyrus</name>
    <name type="common">Parasitic roundworm</name>
    <dbReference type="NCBI Taxonomy" id="6339"/>
    <lineage>
        <taxon>Eukaryota</taxon>
        <taxon>Metazoa</taxon>
        <taxon>Ecdysozoa</taxon>
        <taxon>Nematoda</taxon>
        <taxon>Chromadorea</taxon>
        <taxon>Rhabditida</taxon>
        <taxon>Rhabditina</taxon>
        <taxon>Rhabditomorpha</taxon>
        <taxon>Strongyloidea</taxon>
        <taxon>Heligmosomidae</taxon>
        <taxon>Heligmosomoides</taxon>
    </lineage>
</organism>
<feature type="disulfide bond" evidence="1">
    <location>
        <begin position="214"/>
        <end position="248"/>
    </location>
</feature>
<feature type="compositionally biased region" description="Gly residues" evidence="2">
    <location>
        <begin position="346"/>
        <end position="357"/>
    </location>
</feature>
<feature type="domain" description="ShKT" evidence="3">
    <location>
        <begin position="105"/>
        <end position="139"/>
    </location>
</feature>
<accession>A0A3P8EFA1</accession>
<evidence type="ECO:0000256" key="2">
    <source>
        <dbReference type="SAM" id="MobiDB-lite"/>
    </source>
</evidence>
<gene>
    <name evidence="4" type="ORF">HPBE_LOCUS16388</name>
</gene>
<evidence type="ECO:0000313" key="4">
    <source>
        <dbReference type="EMBL" id="VDP05806.1"/>
    </source>
</evidence>
<dbReference type="PROSITE" id="PS51670">
    <property type="entry name" value="SHKT"/>
    <property type="match status" value="4"/>
</dbReference>
<dbReference type="PANTHER" id="PTHR21724">
    <property type="entry name" value="SHKT DOMAIN-CONTAINING PROTEIN"/>
    <property type="match status" value="1"/>
</dbReference>
<dbReference type="EMBL" id="UZAH01029391">
    <property type="protein sequence ID" value="VDP05806.1"/>
    <property type="molecule type" value="Genomic_DNA"/>
</dbReference>
<dbReference type="InterPro" id="IPR003582">
    <property type="entry name" value="ShKT_dom"/>
</dbReference>
<name>A0A183G4E7_HELPZ</name>
<feature type="domain" description="ShKT" evidence="3">
    <location>
        <begin position="214"/>
        <end position="248"/>
    </location>
</feature>
<reference evidence="6" key="2">
    <citation type="submission" date="2019-09" db="UniProtKB">
        <authorList>
            <consortium name="WormBaseParasite"/>
        </authorList>
    </citation>
    <scope>IDENTIFICATION</scope>
</reference>
<keyword evidence="5" id="KW-1185">Reference proteome</keyword>
<dbReference type="Gene3D" id="1.10.10.1940">
    <property type="match status" value="1"/>
</dbReference>
<dbReference type="SMART" id="SM00254">
    <property type="entry name" value="ShKT"/>
    <property type="match status" value="4"/>
</dbReference>
<evidence type="ECO:0000313" key="6">
    <source>
        <dbReference type="WBParaSite" id="HPBE_0001638901-mRNA-1"/>
    </source>
</evidence>
<protein>
    <submittedName>
        <fullName evidence="6">ShKT domain-containing protein</fullName>
    </submittedName>
</protein>
<proteinExistence type="predicted"/>
<dbReference type="OrthoDB" id="6132182at2759"/>
<comment type="caution">
    <text evidence="1">Lacks conserved residue(s) required for the propagation of feature annotation.</text>
</comment>
<feature type="domain" description="ShKT" evidence="3">
    <location>
        <begin position="149"/>
        <end position="183"/>
    </location>
</feature>
<sequence length="382" mass="42301">MKSQVFQTRADRETLYPPDNQLCSSPQHFAAASMNPFLPMRNIDGLSNKYTDNLYEYAARPFCTQALPNCGSKWVPFALSGQVVTPTPPPLVTSAPIIVAPQETCFNENQCCAPWAASGECTRNVGYMSEWCKASCGHCRPQYRLVDDCSDRHPNCLGWSRQGECTKNVLWMTENCRKSCGKCSQSRTQACGGGGAVATTTAVPQPQCDNSEGCFNENVCCPHWSLFGECRKSPTYMACNCRVSCGHCIPTEYSYGSCVDYHRSCAGWARQGECEKNPWMAENCRASCRTCYSQWDLRSMCRGAVGSVRPVATNRQQTNVVQTPQWQQGGWNNGFEDDWGGMGWGNGGGGRGNGWGGQTSNWGGPPPNWAQPQWWLRRAKRD</sequence>
<evidence type="ECO:0000313" key="5">
    <source>
        <dbReference type="Proteomes" id="UP000050761"/>
    </source>
</evidence>
<accession>A0A183G4E7</accession>
<feature type="region of interest" description="Disordered" evidence="2">
    <location>
        <begin position="346"/>
        <end position="372"/>
    </location>
</feature>
<dbReference type="WBParaSite" id="HPBE_0001638901-mRNA-1">
    <property type="protein sequence ID" value="HPBE_0001638901-mRNA-1"/>
    <property type="gene ID" value="HPBE_0001638901"/>
</dbReference>
<dbReference type="Pfam" id="PF01549">
    <property type="entry name" value="ShK"/>
    <property type="match status" value="4"/>
</dbReference>
<feature type="disulfide bond" evidence="1">
    <location>
        <begin position="105"/>
        <end position="139"/>
    </location>
</feature>
<dbReference type="AlphaFoldDB" id="A0A183G4E7"/>
<feature type="disulfide bond" evidence="1">
    <location>
        <begin position="149"/>
        <end position="183"/>
    </location>
</feature>
<dbReference type="Proteomes" id="UP000050761">
    <property type="component" value="Unassembled WGS sequence"/>
</dbReference>
<evidence type="ECO:0000259" key="3">
    <source>
        <dbReference type="PROSITE" id="PS51670"/>
    </source>
</evidence>